<feature type="repeat" description="2" evidence="8">
    <location>
        <begin position="224"/>
        <end position="305"/>
    </location>
</feature>
<evidence type="ECO:0000256" key="3">
    <source>
        <dbReference type="ARBA" id="ARBA00022737"/>
    </source>
</evidence>
<comment type="caution">
    <text evidence="11">The sequence shown here is derived from an EMBL/GenBank/DDBJ whole genome shotgun (WGS) entry which is preliminary data.</text>
</comment>
<keyword evidence="8" id="KW-0479">Metal-binding</keyword>
<dbReference type="AlphaFoldDB" id="A0A8T3VRI6"/>
<dbReference type="SMART" id="SM00385">
    <property type="entry name" value="CYCLIN"/>
    <property type="match status" value="2"/>
</dbReference>
<dbReference type="PANTHER" id="PTHR11618:SF13">
    <property type="entry name" value="TRANSCRIPTION INITIATION FACTOR IIB"/>
    <property type="match status" value="1"/>
</dbReference>
<feature type="binding site" evidence="8">
    <location>
        <position position="46"/>
    </location>
    <ligand>
        <name>Zn(2+)</name>
        <dbReference type="ChEBI" id="CHEBI:29105"/>
    </ligand>
</feature>
<dbReference type="PROSITE" id="PS00782">
    <property type="entry name" value="TFIIB"/>
    <property type="match status" value="1"/>
</dbReference>
<dbReference type="GO" id="GO:0070897">
    <property type="term" value="P:transcription preinitiation complex assembly"/>
    <property type="evidence" value="ECO:0007669"/>
    <property type="project" value="InterPro"/>
</dbReference>
<dbReference type="CDD" id="cd20549">
    <property type="entry name" value="CYCLIN_TFIIB_archaea_like_rpt1"/>
    <property type="match status" value="1"/>
</dbReference>
<dbReference type="GO" id="GO:0008270">
    <property type="term" value="F:zinc ion binding"/>
    <property type="evidence" value="ECO:0007669"/>
    <property type="project" value="UniProtKB-UniRule"/>
</dbReference>
<dbReference type="Pfam" id="PF08271">
    <property type="entry name" value="Zn_Ribbon_TF"/>
    <property type="match status" value="1"/>
</dbReference>
<dbReference type="PANTHER" id="PTHR11618">
    <property type="entry name" value="TRANSCRIPTION INITIATION FACTOR IIB-RELATED"/>
    <property type="match status" value="1"/>
</dbReference>
<keyword evidence="5 8" id="KW-0805">Transcription regulation</keyword>
<dbReference type="GO" id="GO:0097550">
    <property type="term" value="C:transcription preinitiation complex"/>
    <property type="evidence" value="ECO:0007669"/>
    <property type="project" value="TreeGrafter"/>
</dbReference>
<dbReference type="InterPro" id="IPR013137">
    <property type="entry name" value="Znf_TFIIB"/>
</dbReference>
<evidence type="ECO:0000313" key="11">
    <source>
        <dbReference type="EMBL" id="MBE6510199.1"/>
    </source>
</evidence>
<comment type="function">
    <text evidence="7 8">Stabilizes TBP binding to an archaeal box-A promoter. Also responsible for recruiting RNA polymerase II to the pre-initiation complex (DNA-TBP-TFIIB).</text>
</comment>
<feature type="binding site" evidence="8">
    <location>
        <position position="27"/>
    </location>
    <ligand>
        <name>Zn(2+)</name>
        <dbReference type="ChEBI" id="CHEBI:29105"/>
    </ligand>
</feature>
<dbReference type="CDD" id="cd20550">
    <property type="entry name" value="CYCLIN_TFIIB_archaea_like_rpt2"/>
    <property type="match status" value="1"/>
</dbReference>
<evidence type="ECO:0000256" key="5">
    <source>
        <dbReference type="ARBA" id="ARBA00023015"/>
    </source>
</evidence>
<organism evidence="11 12">
    <name type="scientific">Methanobrevibacter millerae</name>
    <dbReference type="NCBI Taxonomy" id="230361"/>
    <lineage>
        <taxon>Archaea</taxon>
        <taxon>Methanobacteriati</taxon>
        <taxon>Methanobacteriota</taxon>
        <taxon>Methanomada group</taxon>
        <taxon>Methanobacteria</taxon>
        <taxon>Methanobacteriales</taxon>
        <taxon>Methanobacteriaceae</taxon>
        <taxon>Methanobrevibacter</taxon>
    </lineage>
</organism>
<keyword evidence="4 9" id="KW-0863">Zinc-finger</keyword>
<accession>A0A8T3VRI6</accession>
<name>A0A8T3VRI6_9EURY</name>
<evidence type="ECO:0000256" key="6">
    <source>
        <dbReference type="ARBA" id="ARBA00023163"/>
    </source>
</evidence>
<evidence type="ECO:0000256" key="1">
    <source>
        <dbReference type="ARBA" id="ARBA00010857"/>
    </source>
</evidence>
<dbReference type="GO" id="GO:0003700">
    <property type="term" value="F:DNA-binding transcription factor activity"/>
    <property type="evidence" value="ECO:0007669"/>
    <property type="project" value="UniProtKB-UniRule"/>
</dbReference>
<dbReference type="HAMAP" id="MF_00383">
    <property type="entry name" value="TF2B_arch"/>
    <property type="match status" value="1"/>
</dbReference>
<dbReference type="SUPFAM" id="SSF47954">
    <property type="entry name" value="Cyclin-like"/>
    <property type="match status" value="2"/>
</dbReference>
<feature type="binding site" evidence="8">
    <location>
        <position position="43"/>
    </location>
    <ligand>
        <name>Zn(2+)</name>
        <dbReference type="ChEBI" id="CHEBI:29105"/>
    </ligand>
</feature>
<evidence type="ECO:0000256" key="7">
    <source>
        <dbReference type="ARBA" id="ARBA00053882"/>
    </source>
</evidence>
<feature type="domain" description="TFIIB-type" evidence="10">
    <location>
        <begin position="19"/>
        <end position="51"/>
    </location>
</feature>
<dbReference type="FunFam" id="1.10.472.10:FF:000023">
    <property type="entry name" value="Transcription initiation factor IIB"/>
    <property type="match status" value="1"/>
</dbReference>
<dbReference type="GO" id="GO:0017025">
    <property type="term" value="F:TBP-class protein binding"/>
    <property type="evidence" value="ECO:0007669"/>
    <property type="project" value="InterPro"/>
</dbReference>
<dbReference type="InterPro" id="IPR013150">
    <property type="entry name" value="TFIIB_cyclin"/>
</dbReference>
<dbReference type="InterPro" id="IPR013763">
    <property type="entry name" value="Cyclin-like_dom"/>
</dbReference>
<evidence type="ECO:0000256" key="8">
    <source>
        <dbReference type="HAMAP-Rule" id="MF_00383"/>
    </source>
</evidence>
<reference evidence="11" key="1">
    <citation type="submission" date="2019-04" db="EMBL/GenBank/DDBJ databases">
        <title>Evolution of Biomass-Degrading Anaerobic Consortia Revealed by Metagenomics.</title>
        <authorList>
            <person name="Peng X."/>
        </authorList>
    </citation>
    <scope>NUCLEOTIDE SEQUENCE</scope>
    <source>
        <strain evidence="11">SIG13</strain>
    </source>
</reference>
<dbReference type="PRINTS" id="PR00685">
    <property type="entry name" value="TIFACTORIIB"/>
</dbReference>
<feature type="repeat" description="1" evidence="8">
    <location>
        <begin position="130"/>
        <end position="213"/>
    </location>
</feature>
<dbReference type="InterPro" id="IPR023484">
    <property type="entry name" value="TFIIB_arc"/>
</dbReference>
<dbReference type="Pfam" id="PF00382">
    <property type="entry name" value="TFIIB"/>
    <property type="match status" value="2"/>
</dbReference>
<dbReference type="InterPro" id="IPR036915">
    <property type="entry name" value="Cyclin-like_sf"/>
</dbReference>
<evidence type="ECO:0000256" key="2">
    <source>
        <dbReference type="ARBA" id="ARBA00013932"/>
    </source>
</evidence>
<dbReference type="PROSITE" id="PS51134">
    <property type="entry name" value="ZF_TFIIB"/>
    <property type="match status" value="1"/>
</dbReference>
<keyword evidence="8" id="KW-0862">Zinc</keyword>
<evidence type="ECO:0000259" key="10">
    <source>
        <dbReference type="PROSITE" id="PS51134"/>
    </source>
</evidence>
<dbReference type="Gene3D" id="1.10.472.170">
    <property type="match status" value="1"/>
</dbReference>
<comment type="similarity">
    <text evidence="1 8">Belongs to the TFIIB family.</text>
</comment>
<feature type="binding site" evidence="8">
    <location>
        <position position="24"/>
    </location>
    <ligand>
        <name>Zn(2+)</name>
        <dbReference type="ChEBI" id="CHEBI:29105"/>
    </ligand>
</feature>
<evidence type="ECO:0000256" key="4">
    <source>
        <dbReference type="ARBA" id="ARBA00022771"/>
    </source>
</evidence>
<gene>
    <name evidence="8 11" type="primary">tfb</name>
    <name evidence="11" type="ORF">E7Z74_02880</name>
</gene>
<dbReference type="InterPro" id="IPR023486">
    <property type="entry name" value="TFIIB_CS"/>
</dbReference>
<keyword evidence="3 8" id="KW-0677">Repeat</keyword>
<evidence type="ECO:0000256" key="9">
    <source>
        <dbReference type="PROSITE-ProRule" id="PRU00469"/>
    </source>
</evidence>
<dbReference type="EMBL" id="SUTF01000003">
    <property type="protein sequence ID" value="MBE6510199.1"/>
    <property type="molecule type" value="Genomic_DNA"/>
</dbReference>
<dbReference type="InterPro" id="IPR000812">
    <property type="entry name" value="TFIIB"/>
</dbReference>
<dbReference type="Proteomes" id="UP000713479">
    <property type="component" value="Unassembled WGS sequence"/>
</dbReference>
<dbReference type="SUPFAM" id="SSF57783">
    <property type="entry name" value="Zinc beta-ribbon"/>
    <property type="match status" value="1"/>
</dbReference>
<evidence type="ECO:0000313" key="12">
    <source>
        <dbReference type="Proteomes" id="UP000713479"/>
    </source>
</evidence>
<protein>
    <recommendedName>
        <fullName evidence="2 8">Transcription initiation factor IIB</fullName>
        <shortName evidence="8">TFIIB</shortName>
    </recommendedName>
</protein>
<proteinExistence type="inferred from homology"/>
<sequence length="313" mass="34678">MNNQRNLRKRPKKVSMIEEKEQICPDCDSTDFQYDHSTHELICKICGRIIDEDFIAKGSGLAVYGSEDSGKINHGAPSTPTIHDGGLATVIGFDKNASPKDKAQWYRLRKWNKRIRISGAKERSLAFALTEIDRKSSLLSLPRSVREDASLIYRKALDKKLVRGRTIEGVVCASIYISCRISRIPRTLDEIAEVSSASRKDIGRIHRSLTNELNIKLTPTSPTDYIPRFASELDLSEEFQTKAINIIDDSKKEGITVGKGPSGLAAAAIYISSVLLGNKKSQKAVAQVAGVTEVTVRNRYREISECLDLGVAI</sequence>
<keyword evidence="6 8" id="KW-0804">Transcription</keyword>
<dbReference type="Gene3D" id="1.10.472.10">
    <property type="entry name" value="Cyclin-like"/>
    <property type="match status" value="1"/>
</dbReference>